<dbReference type="GO" id="GO:0005524">
    <property type="term" value="F:ATP binding"/>
    <property type="evidence" value="ECO:0007669"/>
    <property type="project" value="UniProtKB-KW"/>
</dbReference>
<dbReference type="Gene3D" id="3.40.50.300">
    <property type="entry name" value="P-loop containing nucleotide triphosphate hydrolases"/>
    <property type="match status" value="1"/>
</dbReference>
<dbReference type="InterPro" id="IPR017871">
    <property type="entry name" value="ABC_transporter-like_CS"/>
</dbReference>
<comment type="caution">
    <text evidence="6">The sequence shown here is derived from an EMBL/GenBank/DDBJ whole genome shotgun (WGS) entry which is preliminary data.</text>
</comment>
<evidence type="ECO:0000256" key="2">
    <source>
        <dbReference type="ARBA" id="ARBA00022448"/>
    </source>
</evidence>
<dbReference type="SUPFAM" id="SSF52540">
    <property type="entry name" value="P-loop containing nucleoside triphosphate hydrolases"/>
    <property type="match status" value="1"/>
</dbReference>
<name>A0AB73T094_9FIRM</name>
<keyword evidence="2" id="KW-0813">Transport</keyword>
<dbReference type="FunFam" id="3.40.50.300:FF:000032">
    <property type="entry name" value="Export ABC transporter ATP-binding protein"/>
    <property type="match status" value="1"/>
</dbReference>
<keyword evidence="4 6" id="KW-0067">ATP-binding</keyword>
<dbReference type="GO" id="GO:0016887">
    <property type="term" value="F:ATP hydrolysis activity"/>
    <property type="evidence" value="ECO:0007669"/>
    <property type="project" value="InterPro"/>
</dbReference>
<dbReference type="Pfam" id="PF00005">
    <property type="entry name" value="ABC_tran"/>
    <property type="match status" value="1"/>
</dbReference>
<evidence type="ECO:0000256" key="1">
    <source>
        <dbReference type="ARBA" id="ARBA00005417"/>
    </source>
</evidence>
<proteinExistence type="inferred from homology"/>
<dbReference type="SMART" id="SM00382">
    <property type="entry name" value="AAA"/>
    <property type="match status" value="1"/>
</dbReference>
<evidence type="ECO:0000313" key="6">
    <source>
        <dbReference type="EMBL" id="PWJ73334.1"/>
    </source>
</evidence>
<feature type="domain" description="ABC transporter" evidence="5">
    <location>
        <begin position="4"/>
        <end position="242"/>
    </location>
</feature>
<reference evidence="6 7" key="1">
    <citation type="submission" date="2018-05" db="EMBL/GenBank/DDBJ databases">
        <authorList>
            <person name="Goeker M."/>
            <person name="Huntemann M."/>
            <person name="Clum A."/>
            <person name="Pillay M."/>
            <person name="Palaniappan K."/>
            <person name="Varghese N."/>
            <person name="Mikhailova N."/>
            <person name="Stamatis D."/>
            <person name="Reddy T."/>
            <person name="Daum C."/>
            <person name="Shapiro N."/>
            <person name="Ivanova N."/>
            <person name="Kyrpides N."/>
            <person name="Woyke T."/>
        </authorList>
    </citation>
    <scope>NUCLEOTIDE SEQUENCE [LARGE SCALE GENOMIC DNA]</scope>
    <source>
        <strain evidence="6 7">DSM 26524</strain>
    </source>
</reference>
<dbReference type="GO" id="GO:0022857">
    <property type="term" value="F:transmembrane transporter activity"/>
    <property type="evidence" value="ECO:0007669"/>
    <property type="project" value="UniProtKB-ARBA"/>
</dbReference>
<organism evidence="6 7">
    <name type="scientific">Murimonas intestini</name>
    <dbReference type="NCBI Taxonomy" id="1337051"/>
    <lineage>
        <taxon>Bacteria</taxon>
        <taxon>Bacillati</taxon>
        <taxon>Bacillota</taxon>
        <taxon>Clostridia</taxon>
        <taxon>Lachnospirales</taxon>
        <taxon>Lachnospiraceae</taxon>
        <taxon>Murimonas</taxon>
    </lineage>
</organism>
<dbReference type="InterPro" id="IPR027417">
    <property type="entry name" value="P-loop_NTPase"/>
</dbReference>
<dbReference type="AlphaFoldDB" id="A0AB73T094"/>
<dbReference type="RefSeq" id="WP_109747873.1">
    <property type="nucleotide sequence ID" value="NZ_JANKBI010000022.1"/>
</dbReference>
<evidence type="ECO:0000256" key="3">
    <source>
        <dbReference type="ARBA" id="ARBA00022741"/>
    </source>
</evidence>
<sequence>MAMIELNHISKEYRTDNIVTPALSNIDLKIEQGEFVSIMGASGSGKTTLLNIVGCMDAPTAGTYLFDGKDLSREKENNLSAIRGKRIAFVFQHFALIGDYTIFENVEMPLIKQSVSKTVRQQKIQSALEAVGIKSLSKKKAAHISGGQKQRVAIARAIACGADVILADEPTGALDSKTGKEIMELFTNLNAEGKTIILITHDRKIAEYAKRLITIQDGRILSDEAISKNNLAFSCTKYAFYAYGLQGK</sequence>
<gene>
    <name evidence="6" type="ORF">C7383_113120</name>
</gene>
<keyword evidence="7" id="KW-1185">Reference proteome</keyword>
<dbReference type="PROSITE" id="PS50893">
    <property type="entry name" value="ABC_TRANSPORTER_2"/>
    <property type="match status" value="1"/>
</dbReference>
<keyword evidence="3" id="KW-0547">Nucleotide-binding</keyword>
<dbReference type="InterPro" id="IPR003593">
    <property type="entry name" value="AAA+_ATPase"/>
</dbReference>
<evidence type="ECO:0000256" key="4">
    <source>
        <dbReference type="ARBA" id="ARBA00022840"/>
    </source>
</evidence>
<evidence type="ECO:0000313" key="7">
    <source>
        <dbReference type="Proteomes" id="UP000245412"/>
    </source>
</evidence>
<dbReference type="PANTHER" id="PTHR42798:SF6">
    <property type="entry name" value="CELL DIVISION ATP-BINDING PROTEIN FTSE"/>
    <property type="match status" value="1"/>
</dbReference>
<accession>A0AB73T094</accession>
<dbReference type="CDD" id="cd03255">
    <property type="entry name" value="ABC_MJ0796_LolCDE_FtsE"/>
    <property type="match status" value="1"/>
</dbReference>
<evidence type="ECO:0000259" key="5">
    <source>
        <dbReference type="PROSITE" id="PS50893"/>
    </source>
</evidence>
<dbReference type="PROSITE" id="PS00211">
    <property type="entry name" value="ABC_TRANSPORTER_1"/>
    <property type="match status" value="1"/>
</dbReference>
<comment type="similarity">
    <text evidence="1">Belongs to the ABC transporter superfamily.</text>
</comment>
<dbReference type="InterPro" id="IPR017911">
    <property type="entry name" value="MacB-like_ATP-bd"/>
</dbReference>
<dbReference type="PANTHER" id="PTHR42798">
    <property type="entry name" value="LIPOPROTEIN-RELEASING SYSTEM ATP-BINDING PROTEIN LOLD"/>
    <property type="match status" value="1"/>
</dbReference>
<dbReference type="Proteomes" id="UP000245412">
    <property type="component" value="Unassembled WGS sequence"/>
</dbReference>
<dbReference type="InterPro" id="IPR003439">
    <property type="entry name" value="ABC_transporter-like_ATP-bd"/>
</dbReference>
<dbReference type="EMBL" id="QGGY01000013">
    <property type="protein sequence ID" value="PWJ73334.1"/>
    <property type="molecule type" value="Genomic_DNA"/>
</dbReference>
<dbReference type="GO" id="GO:0098796">
    <property type="term" value="C:membrane protein complex"/>
    <property type="evidence" value="ECO:0007669"/>
    <property type="project" value="UniProtKB-ARBA"/>
</dbReference>
<protein>
    <submittedName>
        <fullName evidence="6">ABC transport system ATP-binding protein</fullName>
    </submittedName>
</protein>